<protein>
    <recommendedName>
        <fullName evidence="4">Voltage-dependent anion channel</fullName>
    </recommendedName>
</protein>
<evidence type="ECO:0000313" key="2">
    <source>
        <dbReference type="EMBL" id="MBN2963934.1"/>
    </source>
</evidence>
<feature type="transmembrane region" description="Helical" evidence="1">
    <location>
        <begin position="209"/>
        <end position="231"/>
    </location>
</feature>
<feature type="transmembrane region" description="Helical" evidence="1">
    <location>
        <begin position="141"/>
        <end position="161"/>
    </location>
</feature>
<keyword evidence="1" id="KW-0472">Membrane</keyword>
<feature type="transmembrane region" description="Helical" evidence="1">
    <location>
        <begin position="12"/>
        <end position="33"/>
    </location>
</feature>
<feature type="transmembrane region" description="Helical" evidence="1">
    <location>
        <begin position="182"/>
        <end position="203"/>
    </location>
</feature>
<organism evidence="2 3">
    <name type="scientific">Sulfurospirillum tamanense</name>
    <dbReference type="NCBI Taxonomy" id="2813362"/>
    <lineage>
        <taxon>Bacteria</taxon>
        <taxon>Pseudomonadati</taxon>
        <taxon>Campylobacterota</taxon>
        <taxon>Epsilonproteobacteria</taxon>
        <taxon>Campylobacterales</taxon>
        <taxon>Sulfurospirillaceae</taxon>
        <taxon>Sulfurospirillum</taxon>
    </lineage>
</organism>
<keyword evidence="1" id="KW-0812">Transmembrane</keyword>
<dbReference type="EMBL" id="JAFHKK010000006">
    <property type="protein sequence ID" value="MBN2963934.1"/>
    <property type="molecule type" value="Genomic_DNA"/>
</dbReference>
<proteinExistence type="predicted"/>
<feature type="transmembrane region" description="Helical" evidence="1">
    <location>
        <begin position="287"/>
        <end position="308"/>
    </location>
</feature>
<feature type="transmembrane region" description="Helical" evidence="1">
    <location>
        <begin position="108"/>
        <end position="129"/>
    </location>
</feature>
<dbReference type="RefSeq" id="WP_205458485.1">
    <property type="nucleotide sequence ID" value="NZ_JAFHKK010000006.1"/>
</dbReference>
<accession>A0ABS2WQL0</accession>
<sequence length="391" mass="43088">MSQSLTLKEDYSPLYFLASLGAGGLAVSFFMYLNFLLPHPTTPMVTANALFSWGSAHPTYLPLVGGALAGILFFAYKHITLLFWNIRQFRLFKHTAAFETLKQTNGEVSLMALPLTYAMTINVAFVLGATFVPNLWSVIEWLFPLALLAFLGVGLYALRVYGTYLTRLIITGNFNPTTNNNFSQLLAIFAFSMVGVGFAAPGAMSSLPLVSALGIFGAVFFSVLAITLAFLKTVFAMRDIFAQGIHAETSVSLWVMIPILTLLGITVIRVSFGVAHNFMGLSHGANWFLFLLGSTVLSLQLMFGWIGYRVMKQVGYFNTYIHGCTRSPVSFAIICPGVALFVFGFFFLMTGLVANNIVSLYSPLFYGLLAPLVWVQWLTVRTFFTLSKKLL</sequence>
<keyword evidence="1" id="KW-1133">Transmembrane helix</keyword>
<reference evidence="3" key="2">
    <citation type="submission" date="2021-02" db="EMBL/GenBank/DDBJ databases">
        <title>Sulfurospirillum tamanensis sp. nov.</title>
        <authorList>
            <person name="Merkel A.Y."/>
        </authorList>
    </citation>
    <scope>NUCLEOTIDE SEQUENCE [LARGE SCALE GENOMIC DNA]</scope>
    <source>
        <strain evidence="3">T05b</strain>
    </source>
</reference>
<keyword evidence="3" id="KW-1185">Reference proteome</keyword>
<evidence type="ECO:0000313" key="3">
    <source>
        <dbReference type="Proteomes" id="UP000703590"/>
    </source>
</evidence>
<reference evidence="2 3" key="3">
    <citation type="submission" date="2021-02" db="EMBL/GenBank/DDBJ databases">
        <authorList>
            <person name="Merkel A.Y."/>
        </authorList>
    </citation>
    <scope>NUCLEOTIDE SEQUENCE [LARGE SCALE GENOMIC DNA]</scope>
    <source>
        <strain evidence="2 3">T05b</strain>
    </source>
</reference>
<gene>
    <name evidence="2" type="ORF">JWV37_03990</name>
</gene>
<reference evidence="2 3" key="1">
    <citation type="submission" date="2021-02" db="EMBL/GenBank/DDBJ databases">
        <title>Sulfurospirillum tamanensis sp. nov.</title>
        <authorList>
            <person name="Frolova A."/>
            <person name="Merkel A."/>
            <person name="Slobodkin A."/>
        </authorList>
    </citation>
    <scope>NUCLEOTIDE SEQUENCE [LARGE SCALE GENOMIC DNA]</scope>
    <source>
        <strain evidence="2 3">T05b</strain>
    </source>
</reference>
<dbReference type="NCBIfam" id="NF047644">
    <property type="entry name" value="TsoY_fam"/>
    <property type="match status" value="1"/>
</dbReference>
<dbReference type="Proteomes" id="UP000703590">
    <property type="component" value="Unassembled WGS sequence"/>
</dbReference>
<dbReference type="InterPro" id="IPR059133">
    <property type="entry name" value="TsoY-like"/>
</dbReference>
<evidence type="ECO:0008006" key="4">
    <source>
        <dbReference type="Google" id="ProtNLM"/>
    </source>
</evidence>
<name>A0ABS2WQL0_9BACT</name>
<feature type="transmembrane region" description="Helical" evidence="1">
    <location>
        <begin position="60"/>
        <end position="84"/>
    </location>
</feature>
<comment type="caution">
    <text evidence="2">The sequence shown here is derived from an EMBL/GenBank/DDBJ whole genome shotgun (WGS) entry which is preliminary data.</text>
</comment>
<feature type="transmembrane region" description="Helical" evidence="1">
    <location>
        <begin position="364"/>
        <end position="384"/>
    </location>
</feature>
<evidence type="ECO:0000256" key="1">
    <source>
        <dbReference type="SAM" id="Phobius"/>
    </source>
</evidence>
<feature type="transmembrane region" description="Helical" evidence="1">
    <location>
        <begin position="329"/>
        <end position="352"/>
    </location>
</feature>
<feature type="transmembrane region" description="Helical" evidence="1">
    <location>
        <begin position="251"/>
        <end position="275"/>
    </location>
</feature>